<accession>A0ABW2C2C2</accession>
<feature type="transmembrane region" description="Helical" evidence="7">
    <location>
        <begin position="104"/>
        <end position="122"/>
    </location>
</feature>
<dbReference type="Proteomes" id="UP001596337">
    <property type="component" value="Unassembled WGS sequence"/>
</dbReference>
<dbReference type="PANTHER" id="PTHR42829">
    <property type="entry name" value="NADH-UBIQUINONE OXIDOREDUCTASE CHAIN 5"/>
    <property type="match status" value="1"/>
</dbReference>
<protein>
    <submittedName>
        <fullName evidence="10">Proton-conducting transporter membrane subunit</fullName>
    </submittedName>
</protein>
<feature type="domain" description="NADH:quinone oxidoreductase/Mrp antiporter transmembrane" evidence="8">
    <location>
        <begin position="121"/>
        <end position="385"/>
    </location>
</feature>
<evidence type="ECO:0000256" key="6">
    <source>
        <dbReference type="SAM" id="MobiDB-lite"/>
    </source>
</evidence>
<evidence type="ECO:0000313" key="11">
    <source>
        <dbReference type="Proteomes" id="UP001596337"/>
    </source>
</evidence>
<evidence type="ECO:0000256" key="4">
    <source>
        <dbReference type="ARBA" id="ARBA00023136"/>
    </source>
</evidence>
<evidence type="ECO:0000256" key="2">
    <source>
        <dbReference type="ARBA" id="ARBA00022692"/>
    </source>
</evidence>
<dbReference type="Pfam" id="PF00361">
    <property type="entry name" value="Proton_antipo_M"/>
    <property type="match status" value="1"/>
</dbReference>
<feature type="transmembrane region" description="Helical" evidence="7">
    <location>
        <begin position="320"/>
        <end position="342"/>
    </location>
</feature>
<feature type="transmembrane region" description="Helical" evidence="7">
    <location>
        <begin position="293"/>
        <end position="314"/>
    </location>
</feature>
<dbReference type="InterPro" id="IPR001516">
    <property type="entry name" value="Proton_antipo_N"/>
</dbReference>
<evidence type="ECO:0000256" key="5">
    <source>
        <dbReference type="RuleBase" id="RU000320"/>
    </source>
</evidence>
<dbReference type="Gene3D" id="1.20.5.2700">
    <property type="match status" value="1"/>
</dbReference>
<feature type="transmembrane region" description="Helical" evidence="7">
    <location>
        <begin position="71"/>
        <end position="92"/>
    </location>
</feature>
<dbReference type="PRINTS" id="PR01434">
    <property type="entry name" value="NADHDHGNASE5"/>
</dbReference>
<feature type="transmembrane region" description="Helical" evidence="7">
    <location>
        <begin position="6"/>
        <end position="22"/>
    </location>
</feature>
<proteinExistence type="predicted"/>
<dbReference type="PANTHER" id="PTHR42829:SF2">
    <property type="entry name" value="NADH-UBIQUINONE OXIDOREDUCTASE CHAIN 5"/>
    <property type="match status" value="1"/>
</dbReference>
<evidence type="ECO:0000313" key="10">
    <source>
        <dbReference type="EMBL" id="MFC6868867.1"/>
    </source>
</evidence>
<organism evidence="10 11">
    <name type="scientific">Haloechinothrix salitolerans</name>
    <dbReference type="NCBI Taxonomy" id="926830"/>
    <lineage>
        <taxon>Bacteria</taxon>
        <taxon>Bacillati</taxon>
        <taxon>Actinomycetota</taxon>
        <taxon>Actinomycetes</taxon>
        <taxon>Pseudonocardiales</taxon>
        <taxon>Pseudonocardiaceae</taxon>
        <taxon>Haloechinothrix</taxon>
    </lineage>
</organism>
<feature type="transmembrane region" description="Helical" evidence="7">
    <location>
        <begin position="354"/>
        <end position="375"/>
    </location>
</feature>
<gene>
    <name evidence="10" type="ORF">ACFQGD_17125</name>
</gene>
<dbReference type="InterPro" id="IPR001750">
    <property type="entry name" value="ND/Mrp_TM"/>
</dbReference>
<keyword evidence="11" id="KW-1185">Reference proteome</keyword>
<name>A0ABW2C2C2_9PSEU</name>
<keyword evidence="3 7" id="KW-1133">Transmembrane helix</keyword>
<feature type="transmembrane region" description="Helical" evidence="7">
    <location>
        <begin position="448"/>
        <end position="468"/>
    </location>
</feature>
<feature type="transmembrane region" description="Helical" evidence="7">
    <location>
        <begin position="197"/>
        <end position="220"/>
    </location>
</feature>
<feature type="transmembrane region" description="Helical" evidence="7">
    <location>
        <begin position="387"/>
        <end position="409"/>
    </location>
</feature>
<reference evidence="11" key="1">
    <citation type="journal article" date="2019" name="Int. J. Syst. Evol. Microbiol.">
        <title>The Global Catalogue of Microorganisms (GCM) 10K type strain sequencing project: providing services to taxonomists for standard genome sequencing and annotation.</title>
        <authorList>
            <consortium name="The Broad Institute Genomics Platform"/>
            <consortium name="The Broad Institute Genome Sequencing Center for Infectious Disease"/>
            <person name="Wu L."/>
            <person name="Ma J."/>
        </authorList>
    </citation>
    <scope>NUCLEOTIDE SEQUENCE [LARGE SCALE GENOMIC DNA]</scope>
    <source>
        <strain evidence="11">KCTC 32255</strain>
    </source>
</reference>
<dbReference type="EMBL" id="JBHSXX010000001">
    <property type="protein sequence ID" value="MFC6868867.1"/>
    <property type="molecule type" value="Genomic_DNA"/>
</dbReference>
<feature type="region of interest" description="Disordered" evidence="6">
    <location>
        <begin position="420"/>
        <end position="439"/>
    </location>
</feature>
<feature type="domain" description="NADH-Ubiquinone oxidoreductase (complex I) chain 5 N-terminal" evidence="9">
    <location>
        <begin position="63"/>
        <end position="105"/>
    </location>
</feature>
<evidence type="ECO:0000259" key="8">
    <source>
        <dbReference type="Pfam" id="PF00361"/>
    </source>
</evidence>
<sequence length="625" mass="63430">MLTSSHLLILLPLLTGAGLLLAGRRADRLAAPVAIGAHGIVLGLAIAVAIMRPNMRALFLAGLPFGVAVDGLSALMVVLVAGVTLPVLVYASAELAGDDARARFFGLMSVFTAAMLTTVTATSLLPLLMAWEVMGACSYALIGFWWRDGWRARAGTTAFLTTRAGDLGLYLAAGAAFAGLGSLSLERLAVLPSPWSHVVAAGVLAAAAGKSAQLPFSFWLSRAMAGPSSVSALLHSATMVAAGGYLLLRVSPLLHTTGWAGLTAAWLGAATAIAVGAVATLQDDLKQLAAASTSAQLGFVFLAAGAGSVAGGAAHVVGHAAVKSLLLLGGGAFLAVLGTTDLARLRGAGRRMPWTGAGFAVGAVTLAGTPPLALWLTKDLAMHGAPIGLTIASYVAAAFSAAYAGRALVTVLVRPTRQAEHGSRSAARSAATLPPRSVSISPERTPTAMLAALAALVLAVLVVVPVWLDVLPPPAPVPGILSALVALGVLVLVVGAARRGMAVREAVPDAAAKAGRRWLWLAEAARTMIARPVMASATALARFDDRVLAAGLRGAAQGVEGLARVTHQAPERAIAGTVRRGAAGVRRLGHLARLPQTGQLHQYYAQAVVVLVVLVVAAVLLTGYG</sequence>
<keyword evidence="4 7" id="KW-0472">Membrane</keyword>
<dbReference type="InterPro" id="IPR003945">
    <property type="entry name" value="NU5C-like"/>
</dbReference>
<dbReference type="Pfam" id="PF00662">
    <property type="entry name" value="Proton_antipo_N"/>
    <property type="match status" value="1"/>
</dbReference>
<feature type="transmembrane region" description="Helical" evidence="7">
    <location>
        <begin position="167"/>
        <end position="185"/>
    </location>
</feature>
<feature type="transmembrane region" description="Helical" evidence="7">
    <location>
        <begin position="29"/>
        <end position="51"/>
    </location>
</feature>
<keyword evidence="2 5" id="KW-0812">Transmembrane</keyword>
<evidence type="ECO:0000256" key="1">
    <source>
        <dbReference type="ARBA" id="ARBA00004127"/>
    </source>
</evidence>
<evidence type="ECO:0000256" key="3">
    <source>
        <dbReference type="ARBA" id="ARBA00022989"/>
    </source>
</evidence>
<feature type="transmembrane region" description="Helical" evidence="7">
    <location>
        <begin position="603"/>
        <end position="624"/>
    </location>
</feature>
<comment type="caution">
    <text evidence="10">The sequence shown here is derived from an EMBL/GenBank/DDBJ whole genome shotgun (WGS) entry which is preliminary data.</text>
</comment>
<feature type="transmembrane region" description="Helical" evidence="7">
    <location>
        <begin position="260"/>
        <end position="281"/>
    </location>
</feature>
<feature type="transmembrane region" description="Helical" evidence="7">
    <location>
        <begin position="232"/>
        <end position="248"/>
    </location>
</feature>
<evidence type="ECO:0000256" key="7">
    <source>
        <dbReference type="SAM" id="Phobius"/>
    </source>
</evidence>
<comment type="subcellular location">
    <subcellularLocation>
        <location evidence="1">Endomembrane system</location>
        <topology evidence="1">Multi-pass membrane protein</topology>
    </subcellularLocation>
    <subcellularLocation>
        <location evidence="5">Membrane</location>
        <topology evidence="5">Multi-pass membrane protein</topology>
    </subcellularLocation>
</comment>
<feature type="transmembrane region" description="Helical" evidence="7">
    <location>
        <begin position="128"/>
        <end position="146"/>
    </location>
</feature>
<dbReference type="RefSeq" id="WP_345396920.1">
    <property type="nucleotide sequence ID" value="NZ_BAABLA010000026.1"/>
</dbReference>
<evidence type="ECO:0000259" key="9">
    <source>
        <dbReference type="Pfam" id="PF00662"/>
    </source>
</evidence>
<feature type="transmembrane region" description="Helical" evidence="7">
    <location>
        <begin position="480"/>
        <end position="497"/>
    </location>
</feature>